<organism evidence="1 2">
    <name type="scientific">Castilleja foliolosa</name>
    <dbReference type="NCBI Taxonomy" id="1961234"/>
    <lineage>
        <taxon>Eukaryota</taxon>
        <taxon>Viridiplantae</taxon>
        <taxon>Streptophyta</taxon>
        <taxon>Embryophyta</taxon>
        <taxon>Tracheophyta</taxon>
        <taxon>Spermatophyta</taxon>
        <taxon>Magnoliopsida</taxon>
        <taxon>eudicotyledons</taxon>
        <taxon>Gunneridae</taxon>
        <taxon>Pentapetalae</taxon>
        <taxon>asterids</taxon>
        <taxon>lamiids</taxon>
        <taxon>Lamiales</taxon>
        <taxon>Orobanchaceae</taxon>
        <taxon>Pedicularideae</taxon>
        <taxon>Castillejinae</taxon>
        <taxon>Castilleja</taxon>
    </lineage>
</organism>
<name>A0ABD3CNZ9_9LAMI</name>
<dbReference type="AlphaFoldDB" id="A0ABD3CNZ9"/>
<proteinExistence type="predicted"/>
<protein>
    <submittedName>
        <fullName evidence="1">Uncharacterized protein</fullName>
    </submittedName>
</protein>
<comment type="caution">
    <text evidence="1">The sequence shown here is derived from an EMBL/GenBank/DDBJ whole genome shotgun (WGS) entry which is preliminary data.</text>
</comment>
<dbReference type="InterPro" id="IPR037734">
    <property type="entry name" value="Thylakoid_lumenal_17.9"/>
</dbReference>
<evidence type="ECO:0000313" key="2">
    <source>
        <dbReference type="Proteomes" id="UP001632038"/>
    </source>
</evidence>
<keyword evidence="2" id="KW-1185">Reference proteome</keyword>
<gene>
    <name evidence="1" type="ORF">CASFOL_024662</name>
</gene>
<sequence>MAAAANLDDVSSVDLMTELLRRMKCTNKPDKRLILVGKIRPCPSINPGCVLSNHRSSSFAFPWRILGYSSNSNAIQQLQDALVKTQKNVKIQPVDDDTPLCKYLKAEMVGGFGQDVVEFLVNGDVVSFRDMATKVTFVYPFTTAFGDSKGQEERVKMIVNELGWYAPSFDSMD</sequence>
<dbReference type="EMBL" id="JAVIJP010000032">
    <property type="protein sequence ID" value="KAL3631678.1"/>
    <property type="molecule type" value="Genomic_DNA"/>
</dbReference>
<dbReference type="Proteomes" id="UP001632038">
    <property type="component" value="Unassembled WGS sequence"/>
</dbReference>
<evidence type="ECO:0000313" key="1">
    <source>
        <dbReference type="EMBL" id="KAL3631678.1"/>
    </source>
</evidence>
<reference evidence="2" key="1">
    <citation type="journal article" date="2024" name="IScience">
        <title>Strigolactones Initiate the Formation of Haustorium-like Structures in Castilleja.</title>
        <authorList>
            <person name="Buerger M."/>
            <person name="Peterson D."/>
            <person name="Chory J."/>
        </authorList>
    </citation>
    <scope>NUCLEOTIDE SEQUENCE [LARGE SCALE GENOMIC DNA]</scope>
</reference>
<dbReference type="PANTHER" id="PTHR36783">
    <property type="entry name" value="THYLAKOID LUMENAL 17.9 KDA PROTEIN, CHLOROPLASTIC"/>
    <property type="match status" value="1"/>
</dbReference>
<dbReference type="PANTHER" id="PTHR36783:SF2">
    <property type="entry name" value="THYLAKOID LUMENAL 17.9 KDA PROTEIN, CHLOROPLASTIC"/>
    <property type="match status" value="1"/>
</dbReference>
<accession>A0ABD3CNZ9</accession>